<evidence type="ECO:0000256" key="3">
    <source>
        <dbReference type="ARBA" id="ARBA00022989"/>
    </source>
</evidence>
<accession>A0A0U3W4P2</accession>
<evidence type="ECO:0000313" key="9">
    <source>
        <dbReference type="Proteomes" id="UP000050331"/>
    </source>
</evidence>
<dbReference type="GO" id="GO:0008932">
    <property type="term" value="F:lytic endotransglycosylase activity"/>
    <property type="evidence" value="ECO:0007669"/>
    <property type="project" value="UniProtKB-UniRule"/>
</dbReference>
<evidence type="ECO:0000256" key="7">
    <source>
        <dbReference type="HAMAP-Rule" id="MF_02065"/>
    </source>
</evidence>
<evidence type="ECO:0000256" key="5">
    <source>
        <dbReference type="ARBA" id="ARBA00023239"/>
    </source>
</evidence>
<proteinExistence type="inferred from homology"/>
<dbReference type="PANTHER" id="PTHR30518:SF2">
    <property type="entry name" value="ENDOLYTIC MUREIN TRANSGLYCOSYLASE"/>
    <property type="match status" value="1"/>
</dbReference>
<dbReference type="Pfam" id="PF02618">
    <property type="entry name" value="YceG"/>
    <property type="match status" value="1"/>
</dbReference>
<keyword evidence="3 7" id="KW-1133">Transmembrane helix</keyword>
<evidence type="ECO:0000256" key="1">
    <source>
        <dbReference type="ARBA" id="ARBA00022475"/>
    </source>
</evidence>
<gene>
    <name evidence="7" type="primary">mltG</name>
    <name evidence="8" type="ORF">AOX59_05810</name>
</gene>
<sequence>MSKKKVSGSYKENLLKRSDDAKTVRKIAAVIIISLALILVIGSISGYLYINSALEPVDPDSSEDINIEIPLGSSTSEIASILEENGIIKDGTIFQFYTKFKNVTGFQAGNYTFSPSMNVDELLGALQNGRVTEEPVYSITIPEGQTIDQIAATYGEKLQFSKEDFLNKVNDPEYIETLISTYPNILTNDLLNPEIRTPLEGYLFAATYQFYSENPSVEEVVNRMLEKTVNVVTPYMDEISGQDLTVHEALTMASVVENEASSNEQRKKIAGLFYNRLDEGMALQTDPTVLYALGEHKDQVTYDDLEVESPYNTYHVNSLPVGPISNFAETSLEATVNPEETDYLYFLHDDEGNIHFSETNEAHNKLREEHIN</sequence>
<evidence type="ECO:0000256" key="6">
    <source>
        <dbReference type="ARBA" id="ARBA00023316"/>
    </source>
</evidence>
<evidence type="ECO:0000313" key="8">
    <source>
        <dbReference type="EMBL" id="ALX48162.1"/>
    </source>
</evidence>
<reference evidence="8 9" key="1">
    <citation type="submission" date="2016-01" db="EMBL/GenBank/DDBJ databases">
        <title>Complete genome sequence of strain Lentibacillus amyloliquefaciens LAM0015T isolated from saline sediment.</title>
        <authorList>
            <person name="Wang J.-L."/>
            <person name="He M.-X."/>
        </authorList>
    </citation>
    <scope>NUCLEOTIDE SEQUENCE [LARGE SCALE GENOMIC DNA]</scope>
    <source>
        <strain evidence="8 9">LAM0015</strain>
    </source>
</reference>
<dbReference type="EMBL" id="CP013862">
    <property type="protein sequence ID" value="ALX48162.1"/>
    <property type="molecule type" value="Genomic_DNA"/>
</dbReference>
<dbReference type="CDD" id="cd08010">
    <property type="entry name" value="MltG_like"/>
    <property type="match status" value="1"/>
</dbReference>
<keyword evidence="6 7" id="KW-0961">Cell wall biogenesis/degradation</keyword>
<dbReference type="STRING" id="1472767.AOX59_05810"/>
<dbReference type="GO" id="GO:0009252">
    <property type="term" value="P:peptidoglycan biosynthetic process"/>
    <property type="evidence" value="ECO:0007669"/>
    <property type="project" value="UniProtKB-UniRule"/>
</dbReference>
<dbReference type="RefSeq" id="WP_068443133.1">
    <property type="nucleotide sequence ID" value="NZ_CP013862.1"/>
</dbReference>
<keyword evidence="1 7" id="KW-1003">Cell membrane</keyword>
<organism evidence="8 9">
    <name type="scientific">Lentibacillus amyloliquefaciens</name>
    <dbReference type="NCBI Taxonomy" id="1472767"/>
    <lineage>
        <taxon>Bacteria</taxon>
        <taxon>Bacillati</taxon>
        <taxon>Bacillota</taxon>
        <taxon>Bacilli</taxon>
        <taxon>Bacillales</taxon>
        <taxon>Bacillaceae</taxon>
        <taxon>Lentibacillus</taxon>
    </lineage>
</organism>
<dbReference type="EC" id="4.2.2.29" evidence="7"/>
<comment type="subcellular location">
    <subcellularLocation>
        <location evidence="7">Cell membrane</location>
        <topology evidence="7">Single-pass membrane protein</topology>
    </subcellularLocation>
</comment>
<name>A0A0U3W4P2_9BACI</name>
<dbReference type="InterPro" id="IPR003770">
    <property type="entry name" value="MLTG-like"/>
</dbReference>
<keyword evidence="2 7" id="KW-0812">Transmembrane</keyword>
<dbReference type="GO" id="GO:0071555">
    <property type="term" value="P:cell wall organization"/>
    <property type="evidence" value="ECO:0007669"/>
    <property type="project" value="UniProtKB-KW"/>
</dbReference>
<keyword evidence="4 7" id="KW-0472">Membrane</keyword>
<evidence type="ECO:0000256" key="4">
    <source>
        <dbReference type="ARBA" id="ARBA00023136"/>
    </source>
</evidence>
<dbReference type="AlphaFoldDB" id="A0A0U3W4P2"/>
<dbReference type="HAMAP" id="MF_02065">
    <property type="entry name" value="MltG"/>
    <property type="match status" value="1"/>
</dbReference>
<evidence type="ECO:0000256" key="2">
    <source>
        <dbReference type="ARBA" id="ARBA00022692"/>
    </source>
</evidence>
<dbReference type="Gene3D" id="3.30.1490.480">
    <property type="entry name" value="Endolytic murein transglycosylase"/>
    <property type="match status" value="1"/>
</dbReference>
<keyword evidence="9" id="KW-1185">Reference proteome</keyword>
<protein>
    <recommendedName>
        <fullName evidence="7">Endolytic murein transglycosylase</fullName>
        <ecNumber evidence="7">4.2.2.29</ecNumber>
    </recommendedName>
    <alternativeName>
        <fullName evidence="7">Peptidoglycan lytic transglycosylase</fullName>
    </alternativeName>
    <alternativeName>
        <fullName evidence="7">Peptidoglycan polymerization terminase</fullName>
    </alternativeName>
</protein>
<dbReference type="Proteomes" id="UP000050331">
    <property type="component" value="Chromosome"/>
</dbReference>
<dbReference type="PANTHER" id="PTHR30518">
    <property type="entry name" value="ENDOLYTIC MUREIN TRANSGLYCOSYLASE"/>
    <property type="match status" value="1"/>
</dbReference>
<dbReference type="GO" id="GO:0005886">
    <property type="term" value="C:plasma membrane"/>
    <property type="evidence" value="ECO:0007669"/>
    <property type="project" value="UniProtKB-SubCell"/>
</dbReference>
<feature type="transmembrane region" description="Helical" evidence="7">
    <location>
        <begin position="27"/>
        <end position="50"/>
    </location>
</feature>
<comment type="catalytic activity">
    <reaction evidence="7">
        <text>a peptidoglycan chain = a peptidoglycan chain with N-acetyl-1,6-anhydromuramyl-[peptide] at the reducing end + a peptidoglycan chain with N-acetylglucosamine at the non-reducing end.</text>
        <dbReference type="EC" id="4.2.2.29"/>
    </reaction>
</comment>
<dbReference type="KEGG" id="lao:AOX59_05810"/>
<comment type="function">
    <text evidence="7">Functions as a peptidoglycan terminase that cleaves nascent peptidoglycan strands endolytically to terminate their elongation.</text>
</comment>
<keyword evidence="5 7" id="KW-0456">Lyase</keyword>
<comment type="similarity">
    <text evidence="7">Belongs to the transglycosylase MltG family.</text>
</comment>
<dbReference type="NCBIfam" id="TIGR00247">
    <property type="entry name" value="endolytic transglycosylase MltG"/>
    <property type="match status" value="1"/>
</dbReference>
<feature type="site" description="Important for catalytic activity" evidence="7">
    <location>
        <position position="259"/>
    </location>
</feature>
<dbReference type="OrthoDB" id="9814591at2"/>